<dbReference type="Gene3D" id="1.20.1440.170">
    <property type="entry name" value="Translation machinery-associated protein 16-like"/>
    <property type="match status" value="1"/>
</dbReference>
<comment type="caution">
    <text evidence="2">The sequence shown here is derived from an EMBL/GenBank/DDBJ whole genome shotgun (WGS) entry which is preliminary data.</text>
</comment>
<reference evidence="2 3" key="1">
    <citation type="submission" date="2019-10" db="EMBL/GenBank/DDBJ databases">
        <authorList>
            <person name="Palmer J.M."/>
        </authorList>
    </citation>
    <scope>NUCLEOTIDE SEQUENCE [LARGE SCALE GENOMIC DNA]</scope>
    <source>
        <strain evidence="2 3">TWF696</strain>
    </source>
</reference>
<dbReference type="PANTHER" id="PTHR13349">
    <property type="entry name" value="TRANSLATION MACHINERY-ASSOCIATED PROTEIN 16"/>
    <property type="match status" value="1"/>
</dbReference>
<gene>
    <name evidence="2" type="ORF">TWF696_007097</name>
</gene>
<proteinExistence type="inferred from homology"/>
<protein>
    <recommendedName>
        <fullName evidence="4">Translation machinery-associated protein 16</fullName>
    </recommendedName>
</protein>
<dbReference type="EMBL" id="JAVHNQ010000005">
    <property type="protein sequence ID" value="KAK6347007.1"/>
    <property type="molecule type" value="Genomic_DNA"/>
</dbReference>
<evidence type="ECO:0000313" key="2">
    <source>
        <dbReference type="EMBL" id="KAK6347007.1"/>
    </source>
</evidence>
<dbReference type="PANTHER" id="PTHR13349:SF2">
    <property type="entry name" value="TRANSLATION MACHINERY-ASSOCIATED PROTEIN 16"/>
    <property type="match status" value="1"/>
</dbReference>
<name>A0AAV9UQV0_9PEZI</name>
<dbReference type="Pfam" id="PF11176">
    <property type="entry name" value="Tma16"/>
    <property type="match status" value="1"/>
</dbReference>
<accession>A0AAV9UQV0</accession>
<dbReference type="GO" id="GO:0005634">
    <property type="term" value="C:nucleus"/>
    <property type="evidence" value="ECO:0007669"/>
    <property type="project" value="TreeGrafter"/>
</dbReference>
<dbReference type="InterPro" id="IPR021346">
    <property type="entry name" value="Tma16"/>
</dbReference>
<keyword evidence="3" id="KW-1185">Reference proteome</keyword>
<evidence type="ECO:0000313" key="3">
    <source>
        <dbReference type="Proteomes" id="UP001375240"/>
    </source>
</evidence>
<evidence type="ECO:0000256" key="1">
    <source>
        <dbReference type="ARBA" id="ARBA00034127"/>
    </source>
</evidence>
<comment type="similarity">
    <text evidence="1">Belongs to the TMA16 family.</text>
</comment>
<organism evidence="2 3">
    <name type="scientific">Orbilia brochopaga</name>
    <dbReference type="NCBI Taxonomy" id="3140254"/>
    <lineage>
        <taxon>Eukaryota</taxon>
        <taxon>Fungi</taxon>
        <taxon>Dikarya</taxon>
        <taxon>Ascomycota</taxon>
        <taxon>Pezizomycotina</taxon>
        <taxon>Orbiliomycetes</taxon>
        <taxon>Orbiliales</taxon>
        <taxon>Orbiliaceae</taxon>
        <taxon>Orbilia</taxon>
    </lineage>
</organism>
<evidence type="ECO:0008006" key="4">
    <source>
        <dbReference type="Google" id="ProtNLM"/>
    </source>
</evidence>
<sequence>MVRSLRKIQAQIKRKRGASSTALIEDSRDAKRLRSGMMRQERLTKSGAARQKALQPKVMRFQHFQQLVDSNAEGGQHSVADVLRHVERFLSSIDEEIQQLAAARRLGRPRSAQEDRLRNLLEREQAEFDAGYEIPDVLDAEGVKLLRGWVGRAADLAQLKTRRITRDGRLLT</sequence>
<dbReference type="AlphaFoldDB" id="A0AAV9UQV0"/>
<dbReference type="InterPro" id="IPR038356">
    <property type="entry name" value="Tma16_sf"/>
</dbReference>
<dbReference type="Proteomes" id="UP001375240">
    <property type="component" value="Unassembled WGS sequence"/>
</dbReference>